<keyword evidence="2" id="KW-1185">Reference proteome</keyword>
<dbReference type="AlphaFoldDB" id="A0A212CPP1"/>
<evidence type="ECO:0000313" key="2">
    <source>
        <dbReference type="Proteomes" id="UP000242450"/>
    </source>
</evidence>
<name>A0A212CPP1_CEREH</name>
<gene>
    <name evidence="1" type="ORF">Celaphus_00008134</name>
</gene>
<dbReference type="Proteomes" id="UP000242450">
    <property type="component" value="Chromosome 15"/>
</dbReference>
<protein>
    <submittedName>
        <fullName evidence="1">Uncharacterized protein</fullName>
    </submittedName>
</protein>
<proteinExistence type="predicted"/>
<organism evidence="1 2">
    <name type="scientific">Cervus elaphus hippelaphus</name>
    <name type="common">European red deer</name>
    <dbReference type="NCBI Taxonomy" id="46360"/>
    <lineage>
        <taxon>Eukaryota</taxon>
        <taxon>Metazoa</taxon>
        <taxon>Chordata</taxon>
        <taxon>Craniata</taxon>
        <taxon>Vertebrata</taxon>
        <taxon>Euteleostomi</taxon>
        <taxon>Mammalia</taxon>
        <taxon>Eutheria</taxon>
        <taxon>Laurasiatheria</taxon>
        <taxon>Artiodactyla</taxon>
        <taxon>Ruminantia</taxon>
        <taxon>Pecora</taxon>
        <taxon>Cervidae</taxon>
        <taxon>Cervinae</taxon>
        <taxon>Cervus</taxon>
    </lineage>
</organism>
<evidence type="ECO:0000313" key="1">
    <source>
        <dbReference type="EMBL" id="OWK08008.1"/>
    </source>
</evidence>
<comment type="caution">
    <text evidence="1">The sequence shown here is derived from an EMBL/GenBank/DDBJ whole genome shotgun (WGS) entry which is preliminary data.</text>
</comment>
<accession>A0A212CPP1</accession>
<reference evidence="1 2" key="1">
    <citation type="journal article" date="2018" name="Mol. Genet. Genomics">
        <title>The red deer Cervus elaphus genome CerEla1.0: sequencing, annotating, genes, and chromosomes.</title>
        <authorList>
            <person name="Bana N.A."/>
            <person name="Nyiri A."/>
            <person name="Nagy J."/>
            <person name="Frank K."/>
            <person name="Nagy T."/>
            <person name="Steger V."/>
            <person name="Schiller M."/>
            <person name="Lakatos P."/>
            <person name="Sugar L."/>
            <person name="Horn P."/>
            <person name="Barta E."/>
            <person name="Orosz L."/>
        </authorList>
    </citation>
    <scope>NUCLEOTIDE SEQUENCE [LARGE SCALE GENOMIC DNA]</scope>
    <source>
        <strain evidence="1">Hungarian</strain>
    </source>
</reference>
<sequence length="92" mass="10786">MKTGGVEDIRKLKNRATEEIKTNQRHEIMHMMKSLETELRKRKEKEIMKAESQAEECNLVNFQKASSAKMVGMSPNRMLSRIPKVNLHMMLR</sequence>
<dbReference type="EMBL" id="MKHE01000015">
    <property type="protein sequence ID" value="OWK08008.1"/>
    <property type="molecule type" value="Genomic_DNA"/>
</dbReference>